<organism evidence="5 6">
    <name type="scientific">Xenopus laevis</name>
    <name type="common">African clawed frog</name>
    <dbReference type="NCBI Taxonomy" id="8355"/>
    <lineage>
        <taxon>Eukaryota</taxon>
        <taxon>Metazoa</taxon>
        <taxon>Chordata</taxon>
        <taxon>Craniata</taxon>
        <taxon>Vertebrata</taxon>
        <taxon>Euteleostomi</taxon>
        <taxon>Amphibia</taxon>
        <taxon>Batrachia</taxon>
        <taxon>Anura</taxon>
        <taxon>Pipoidea</taxon>
        <taxon>Pipidae</taxon>
        <taxon>Xenopodinae</taxon>
        <taxon>Xenopus</taxon>
        <taxon>Xenopus</taxon>
    </lineage>
</organism>
<dbReference type="EMBL" id="CM004481">
    <property type="protein sequence ID" value="OCT65663.1"/>
    <property type="molecule type" value="Genomic_DNA"/>
</dbReference>
<keyword evidence="2" id="KW-1015">Disulfide bond</keyword>
<evidence type="ECO:0000256" key="2">
    <source>
        <dbReference type="ARBA" id="ARBA00023157"/>
    </source>
</evidence>
<feature type="domain" description="LNR" evidence="4">
    <location>
        <begin position="12"/>
        <end position="49"/>
    </location>
</feature>
<sequence>KMICTAGLQWYPLPEELHCIKSCEPFMGDNYCDGNNNRAFCNYDGGDCCVSTVKTKKVTPFPANCDLQGECACLDPKAEENIHKDAHHPSLG</sequence>
<dbReference type="GO" id="GO:0007166">
    <property type="term" value="P:cell surface receptor signaling pathway"/>
    <property type="evidence" value="ECO:0007669"/>
    <property type="project" value="TreeGrafter"/>
</dbReference>
<dbReference type="InterPro" id="IPR000800">
    <property type="entry name" value="Notch_dom"/>
</dbReference>
<accession>A0A974C344</accession>
<evidence type="ECO:0000256" key="3">
    <source>
        <dbReference type="ARBA" id="ARBA00023180"/>
    </source>
</evidence>
<dbReference type="InterPro" id="IPR043543">
    <property type="entry name" value="PAPPA/PAPPA2"/>
</dbReference>
<reference evidence="6" key="1">
    <citation type="journal article" date="2016" name="Nature">
        <title>Genome evolution in the allotetraploid frog Xenopus laevis.</title>
        <authorList>
            <person name="Session A.M."/>
            <person name="Uno Y."/>
            <person name="Kwon T."/>
            <person name="Chapman J.A."/>
            <person name="Toyoda A."/>
            <person name="Takahashi S."/>
            <person name="Fukui A."/>
            <person name="Hikosaka A."/>
            <person name="Suzuki A."/>
            <person name="Kondo M."/>
            <person name="van Heeringen S.J."/>
            <person name="Quigley I."/>
            <person name="Heinz S."/>
            <person name="Ogino H."/>
            <person name="Ochi H."/>
            <person name="Hellsten U."/>
            <person name="Lyons J.B."/>
            <person name="Simakov O."/>
            <person name="Putnam N."/>
            <person name="Stites J."/>
            <person name="Kuroki Y."/>
            <person name="Tanaka T."/>
            <person name="Michiue T."/>
            <person name="Watanabe M."/>
            <person name="Bogdanovic O."/>
            <person name="Lister R."/>
            <person name="Georgiou G."/>
            <person name="Paranjpe S.S."/>
            <person name="van Kruijsbergen I."/>
            <person name="Shu S."/>
            <person name="Carlson J."/>
            <person name="Kinoshita T."/>
            <person name="Ohta Y."/>
            <person name="Mawaribuchi S."/>
            <person name="Jenkins J."/>
            <person name="Grimwood J."/>
            <person name="Schmutz J."/>
            <person name="Mitros T."/>
            <person name="Mozaffari S.V."/>
            <person name="Suzuki Y."/>
            <person name="Haramoto Y."/>
            <person name="Yamamoto T.S."/>
            <person name="Takagi C."/>
            <person name="Heald R."/>
            <person name="Miller K."/>
            <person name="Haudenschild C."/>
            <person name="Kitzman J."/>
            <person name="Nakayama T."/>
            <person name="Izutsu Y."/>
            <person name="Robert J."/>
            <person name="Fortriede J."/>
            <person name="Burns K."/>
            <person name="Lotay V."/>
            <person name="Karimi K."/>
            <person name="Yasuoka Y."/>
            <person name="Dichmann D.S."/>
            <person name="Flajnik M.F."/>
            <person name="Houston D.W."/>
            <person name="Shendure J."/>
            <person name="DuPasquier L."/>
            <person name="Vize P.D."/>
            <person name="Zorn A.M."/>
            <person name="Ito M."/>
            <person name="Marcotte E.M."/>
            <person name="Wallingford J.B."/>
            <person name="Ito Y."/>
            <person name="Asashima M."/>
            <person name="Ueno N."/>
            <person name="Matsuda Y."/>
            <person name="Veenstra G.J."/>
            <person name="Fujiyama A."/>
            <person name="Harland R.M."/>
            <person name="Taira M."/>
            <person name="Rokhsar D.S."/>
        </authorList>
    </citation>
    <scope>NUCLEOTIDE SEQUENCE [LARGE SCALE GENOMIC DNA]</scope>
    <source>
        <strain evidence="6">J</strain>
    </source>
</reference>
<dbReference type="SMART" id="SM00004">
    <property type="entry name" value="NL"/>
    <property type="match status" value="1"/>
</dbReference>
<dbReference type="GO" id="GO:0004222">
    <property type="term" value="F:metalloendopeptidase activity"/>
    <property type="evidence" value="ECO:0007669"/>
    <property type="project" value="TreeGrafter"/>
</dbReference>
<dbReference type="Proteomes" id="UP000694892">
    <property type="component" value="Chromosome 8S"/>
</dbReference>
<keyword evidence="1" id="KW-0677">Repeat</keyword>
<dbReference type="GO" id="GO:0006508">
    <property type="term" value="P:proteolysis"/>
    <property type="evidence" value="ECO:0007669"/>
    <property type="project" value="TreeGrafter"/>
</dbReference>
<dbReference type="PANTHER" id="PTHR46130:SF2">
    <property type="entry name" value="PAPPALYSIN-1"/>
    <property type="match status" value="1"/>
</dbReference>
<feature type="non-terminal residue" evidence="5">
    <location>
        <position position="1"/>
    </location>
</feature>
<proteinExistence type="predicted"/>
<evidence type="ECO:0000259" key="4">
    <source>
        <dbReference type="SMART" id="SM00004"/>
    </source>
</evidence>
<gene>
    <name evidence="5" type="ORF">XELAEV_180418971mg</name>
</gene>
<dbReference type="AlphaFoldDB" id="A0A974C344"/>
<evidence type="ECO:0000313" key="6">
    <source>
        <dbReference type="Proteomes" id="UP000694892"/>
    </source>
</evidence>
<keyword evidence="3" id="KW-0325">Glycoprotein</keyword>
<evidence type="ECO:0000256" key="1">
    <source>
        <dbReference type="ARBA" id="ARBA00022737"/>
    </source>
</evidence>
<dbReference type="PANTHER" id="PTHR46130">
    <property type="entry name" value="LAMGL DOMAIN-CONTAINING PROTEIN"/>
    <property type="match status" value="1"/>
</dbReference>
<dbReference type="GO" id="GO:0005615">
    <property type="term" value="C:extracellular space"/>
    <property type="evidence" value="ECO:0007669"/>
    <property type="project" value="TreeGrafter"/>
</dbReference>
<protein>
    <recommendedName>
        <fullName evidence="4">LNR domain-containing protein</fullName>
    </recommendedName>
</protein>
<evidence type="ECO:0000313" key="5">
    <source>
        <dbReference type="EMBL" id="OCT65663.1"/>
    </source>
</evidence>
<name>A0A974C344_XENLA</name>